<dbReference type="GO" id="GO:0044205">
    <property type="term" value="P:'de novo' UMP biosynthetic process"/>
    <property type="evidence" value="ECO:0007669"/>
    <property type="project" value="UniProtKB-UniRule"/>
</dbReference>
<dbReference type="InterPro" id="IPR011059">
    <property type="entry name" value="Metal-dep_hydrolase_composite"/>
</dbReference>
<dbReference type="GO" id="GO:0008270">
    <property type="term" value="F:zinc ion binding"/>
    <property type="evidence" value="ECO:0007669"/>
    <property type="project" value="UniProtKB-UniRule"/>
</dbReference>
<feature type="binding site" evidence="6">
    <location>
        <position position="179"/>
    </location>
    <ligand>
        <name>Zn(2+)</name>
        <dbReference type="ChEBI" id="CHEBI:29105"/>
        <label>2</label>
    </ligand>
</feature>
<comment type="function">
    <text evidence="1 6">Catalyzes the reversible cyclization of carbamoyl aspartate to dihydroorotate.</text>
</comment>
<comment type="pathway">
    <text evidence="6">Pyrimidine metabolism; UMP biosynthesis via de novo pathway; (S)-dihydroorotate from bicarbonate: step 3/3.</text>
</comment>
<dbReference type="EMBL" id="QFGA01000002">
    <property type="protein sequence ID" value="TEB05767.1"/>
    <property type="molecule type" value="Genomic_DNA"/>
</dbReference>
<dbReference type="SUPFAM" id="SSF51338">
    <property type="entry name" value="Composite domain of metallo-dependent hydrolases"/>
    <property type="match status" value="1"/>
</dbReference>
<dbReference type="GO" id="GO:0005737">
    <property type="term" value="C:cytoplasm"/>
    <property type="evidence" value="ECO:0007669"/>
    <property type="project" value="TreeGrafter"/>
</dbReference>
<dbReference type="GO" id="GO:0006145">
    <property type="term" value="P:purine nucleobase catabolic process"/>
    <property type="evidence" value="ECO:0007669"/>
    <property type="project" value="TreeGrafter"/>
</dbReference>
<evidence type="ECO:0000256" key="1">
    <source>
        <dbReference type="ARBA" id="ARBA00002368"/>
    </source>
</evidence>
<evidence type="ECO:0000256" key="2">
    <source>
        <dbReference type="ARBA" id="ARBA00010286"/>
    </source>
</evidence>
<feature type="active site" evidence="6">
    <location>
        <position position="305"/>
    </location>
</feature>
<dbReference type="GO" id="GO:0004151">
    <property type="term" value="F:dihydroorotase activity"/>
    <property type="evidence" value="ECO:0007669"/>
    <property type="project" value="UniProtKB-UniRule"/>
</dbReference>
<dbReference type="Pfam" id="PF12890">
    <property type="entry name" value="DHOase"/>
    <property type="match status" value="1"/>
</dbReference>
<dbReference type="InterPro" id="IPR002195">
    <property type="entry name" value="Dihydroorotase_CS"/>
</dbReference>
<evidence type="ECO:0000256" key="4">
    <source>
        <dbReference type="ARBA" id="ARBA00022801"/>
    </source>
</evidence>
<protein>
    <recommendedName>
        <fullName evidence="6">Dihydroorotase</fullName>
        <shortName evidence="6">DHOase</shortName>
        <ecNumber evidence="6">3.5.2.3</ecNumber>
    </recommendedName>
</protein>
<evidence type="ECO:0000313" key="8">
    <source>
        <dbReference type="EMBL" id="TEB05767.1"/>
    </source>
</evidence>
<dbReference type="RefSeq" id="WP_190258504.1">
    <property type="nucleotide sequence ID" value="NZ_QFGA01000002.1"/>
</dbReference>
<dbReference type="HAMAP" id="MF_00220_B">
    <property type="entry name" value="PyrC_classI_B"/>
    <property type="match status" value="1"/>
</dbReference>
<dbReference type="PROSITE" id="PS00482">
    <property type="entry name" value="DIHYDROOROTASE_1"/>
    <property type="match status" value="1"/>
</dbReference>
<dbReference type="EC" id="3.5.2.3" evidence="6"/>
<dbReference type="Gene3D" id="3.20.20.140">
    <property type="entry name" value="Metal-dependent hydrolases"/>
    <property type="match status" value="1"/>
</dbReference>
<feature type="domain" description="Dihydroorotase catalytic" evidence="7">
    <location>
        <begin position="49"/>
        <end position="236"/>
    </location>
</feature>
<dbReference type="AlphaFoldDB" id="A0A4Y7RBR0"/>
<accession>A0A4Y7RBR0</accession>
<evidence type="ECO:0000256" key="5">
    <source>
        <dbReference type="ARBA" id="ARBA00022975"/>
    </source>
</evidence>
<comment type="catalytic activity">
    <reaction evidence="6">
        <text>(S)-dihydroorotate + H2O = N-carbamoyl-L-aspartate + H(+)</text>
        <dbReference type="Rhea" id="RHEA:24296"/>
        <dbReference type="ChEBI" id="CHEBI:15377"/>
        <dbReference type="ChEBI" id="CHEBI:15378"/>
        <dbReference type="ChEBI" id="CHEBI:30864"/>
        <dbReference type="ChEBI" id="CHEBI:32814"/>
        <dbReference type="EC" id="3.5.2.3"/>
    </reaction>
</comment>
<keyword evidence="3 6" id="KW-0479">Metal-binding</keyword>
<feature type="binding site" evidence="6">
    <location>
        <position position="62"/>
    </location>
    <ligand>
        <name>Zn(2+)</name>
        <dbReference type="ChEBI" id="CHEBI:29105"/>
        <label>1</label>
    </ligand>
</feature>
<feature type="binding site" evidence="6">
    <location>
        <position position="309"/>
    </location>
    <ligand>
        <name>substrate</name>
    </ligand>
</feature>
<dbReference type="NCBIfam" id="TIGR00857">
    <property type="entry name" value="pyrC_multi"/>
    <property type="match status" value="1"/>
</dbReference>
<comment type="caution">
    <text evidence="8">The sequence shown here is derived from an EMBL/GenBank/DDBJ whole genome shotgun (WGS) entry which is preliminary data.</text>
</comment>
<comment type="cofactor">
    <cofactor evidence="6">
        <name>Zn(2+)</name>
        <dbReference type="ChEBI" id="CHEBI:29105"/>
    </cofactor>
    <text evidence="6">Binds 2 Zn(2+) ions per subunit.</text>
</comment>
<feature type="binding site" evidence="6">
    <location>
        <position position="278"/>
    </location>
    <ligand>
        <name>substrate</name>
    </ligand>
</feature>
<evidence type="ECO:0000259" key="7">
    <source>
        <dbReference type="Pfam" id="PF12890"/>
    </source>
</evidence>
<gene>
    <name evidence="6 8" type="primary">pyrC</name>
    <name evidence="8" type="ORF">Psch_02808</name>
</gene>
<keyword evidence="4 6" id="KW-0378">Hydrolase</keyword>
<feature type="binding site" evidence="6">
    <location>
        <position position="152"/>
    </location>
    <ligand>
        <name>Zn(2+)</name>
        <dbReference type="ChEBI" id="CHEBI:29105"/>
        <label>2</label>
    </ligand>
</feature>
<proteinExistence type="inferred from homology"/>
<sequence>MKLLIRGGTVVEPVDGRMLEQDVLLSDGRIAGTGRNLSAAGAEVIDASGKLVVPGLVDMHVHLREPGYEAKETLLTGARAAVRGGFTSVACMPNTNPVVDNAALVSYIKNTAAALGLARVYPVGAISRGSRGEELAEMGHMKKAGAAAFSDDGQPVADAGLMRRAMQYARMLGMTVISHCENKELSLGGTMHEGYVSTLLGLKGIPASSEEVMVARDLLLAEETGCRLHIAHVSTAGSVRLVREAKARGIRVTAEVTPHHFTLTDEAVVGYDTSTKVNPPLRTAFDVAAVKEGLADGTIDVIATDHAPHTIEEKDVEYERAPFGMVGLETAMGLVWTELVVGGVLTPLQAVTKMTLHPARVLNIPGGTLGAGAPADITIIDPAASETVDPSLFESKGRNTPFAGRALKGLPWAAIVGGRLVMVERRIADSLE</sequence>
<dbReference type="Proteomes" id="UP000298324">
    <property type="component" value="Unassembled WGS sequence"/>
</dbReference>
<dbReference type="PANTHER" id="PTHR43668">
    <property type="entry name" value="ALLANTOINASE"/>
    <property type="match status" value="1"/>
</dbReference>
<evidence type="ECO:0000256" key="6">
    <source>
        <dbReference type="HAMAP-Rule" id="MF_00220"/>
    </source>
</evidence>
<feature type="binding site" evidence="6">
    <location>
        <begin position="62"/>
        <end position="64"/>
    </location>
    <ligand>
        <name>substrate</name>
    </ligand>
</feature>
<feature type="binding site" evidence="6">
    <location>
        <position position="94"/>
    </location>
    <ligand>
        <name>substrate</name>
    </ligand>
</feature>
<dbReference type="SUPFAM" id="SSF51556">
    <property type="entry name" value="Metallo-dependent hydrolases"/>
    <property type="match status" value="1"/>
</dbReference>
<keyword evidence="5 6" id="KW-0665">Pyrimidine biosynthesis</keyword>
<dbReference type="PANTHER" id="PTHR43668:SF2">
    <property type="entry name" value="ALLANTOINASE"/>
    <property type="match status" value="1"/>
</dbReference>
<dbReference type="UniPathway" id="UPA00070">
    <property type="reaction ID" value="UER00117"/>
</dbReference>
<dbReference type="PROSITE" id="PS00483">
    <property type="entry name" value="DIHYDROOROTASE_2"/>
    <property type="match status" value="1"/>
</dbReference>
<organism evidence="8 9">
    <name type="scientific">Pelotomaculum schinkii</name>
    <dbReference type="NCBI Taxonomy" id="78350"/>
    <lineage>
        <taxon>Bacteria</taxon>
        <taxon>Bacillati</taxon>
        <taxon>Bacillota</taxon>
        <taxon>Clostridia</taxon>
        <taxon>Eubacteriales</taxon>
        <taxon>Desulfotomaculaceae</taxon>
        <taxon>Pelotomaculum</taxon>
    </lineage>
</organism>
<comment type="similarity">
    <text evidence="2 6">Belongs to the metallo-dependent hydrolases superfamily. DHOase family. Class I DHOase subfamily.</text>
</comment>
<evidence type="ECO:0000313" key="9">
    <source>
        <dbReference type="Proteomes" id="UP000298324"/>
    </source>
</evidence>
<feature type="binding site" evidence="6">
    <location>
        <position position="305"/>
    </location>
    <ligand>
        <name>Zn(2+)</name>
        <dbReference type="ChEBI" id="CHEBI:29105"/>
        <label>1</label>
    </ligand>
</feature>
<evidence type="ECO:0000256" key="3">
    <source>
        <dbReference type="ARBA" id="ARBA00022723"/>
    </source>
</evidence>
<dbReference type="Gene3D" id="2.30.40.10">
    <property type="entry name" value="Urease, subunit C, domain 1"/>
    <property type="match status" value="1"/>
</dbReference>
<feature type="binding site" evidence="6">
    <location>
        <position position="60"/>
    </location>
    <ligand>
        <name>Zn(2+)</name>
        <dbReference type="ChEBI" id="CHEBI:29105"/>
        <label>1</label>
    </ligand>
</feature>
<dbReference type="CDD" id="cd01317">
    <property type="entry name" value="DHOase_IIa"/>
    <property type="match status" value="1"/>
</dbReference>
<keyword evidence="9" id="KW-1185">Reference proteome</keyword>
<dbReference type="InterPro" id="IPR032466">
    <property type="entry name" value="Metal_Hydrolase"/>
</dbReference>
<keyword evidence="6" id="KW-0862">Zinc</keyword>
<feature type="binding site" evidence="6">
    <location>
        <position position="152"/>
    </location>
    <ligand>
        <name>Zn(2+)</name>
        <dbReference type="ChEBI" id="CHEBI:29105"/>
        <label>1</label>
    </ligand>
</feature>
<dbReference type="InterPro" id="IPR024403">
    <property type="entry name" value="DHOase_cat"/>
</dbReference>
<feature type="binding site" evidence="6">
    <location>
        <begin position="323"/>
        <end position="324"/>
    </location>
    <ligand>
        <name>substrate</name>
    </ligand>
</feature>
<reference evidence="8 9" key="1">
    <citation type="journal article" date="2018" name="Environ. Microbiol.">
        <title>Novel energy conservation strategies and behaviour of Pelotomaculum schinkii driving syntrophic propionate catabolism.</title>
        <authorList>
            <person name="Hidalgo-Ahumada C.A.P."/>
            <person name="Nobu M.K."/>
            <person name="Narihiro T."/>
            <person name="Tamaki H."/>
            <person name="Liu W.T."/>
            <person name="Kamagata Y."/>
            <person name="Stams A.J.M."/>
            <person name="Imachi H."/>
            <person name="Sousa D.Z."/>
        </authorList>
    </citation>
    <scope>NUCLEOTIDE SEQUENCE [LARGE SCALE GENOMIC DNA]</scope>
    <source>
        <strain evidence="8 9">HH</strain>
    </source>
</reference>
<dbReference type="GO" id="GO:0004038">
    <property type="term" value="F:allantoinase activity"/>
    <property type="evidence" value="ECO:0007669"/>
    <property type="project" value="TreeGrafter"/>
</dbReference>
<dbReference type="InterPro" id="IPR004722">
    <property type="entry name" value="DHOase"/>
</dbReference>
<dbReference type="InterPro" id="IPR050138">
    <property type="entry name" value="DHOase/Allantoinase_Hydrolase"/>
</dbReference>
<feature type="binding site" evidence="6">
    <location>
        <position position="232"/>
    </location>
    <ligand>
        <name>Zn(2+)</name>
        <dbReference type="ChEBI" id="CHEBI:29105"/>
        <label>2</label>
    </ligand>
</feature>
<name>A0A4Y7RBR0_9FIRM</name>